<dbReference type="RefSeq" id="WP_012640263.1">
    <property type="nucleotide sequence ID" value="NC_011916.1"/>
</dbReference>
<dbReference type="EC" id="2.5.1.18" evidence="3"/>
<dbReference type="Proteomes" id="UP000001364">
    <property type="component" value="Chromosome"/>
</dbReference>
<dbReference type="GO" id="GO:0004364">
    <property type="term" value="F:glutathione transferase activity"/>
    <property type="evidence" value="ECO:0007669"/>
    <property type="project" value="UniProtKB-EC"/>
</dbReference>
<evidence type="ECO:0000313" key="3">
    <source>
        <dbReference type="EMBL" id="ACL95067.1"/>
    </source>
</evidence>
<dbReference type="InterPro" id="IPR004045">
    <property type="entry name" value="Glutathione_S-Trfase_N"/>
</dbReference>
<dbReference type="EMBL" id="CP001340">
    <property type="protein sequence ID" value="ACL95067.1"/>
    <property type="molecule type" value="Genomic_DNA"/>
</dbReference>
<dbReference type="Gene3D" id="1.20.1050.10">
    <property type="match status" value="1"/>
</dbReference>
<organism evidence="3 4">
    <name type="scientific">Caulobacter vibrioides (strain NA1000 / CB15N)</name>
    <name type="common">Caulobacter crescentus</name>
    <dbReference type="NCBI Taxonomy" id="565050"/>
    <lineage>
        <taxon>Bacteria</taxon>
        <taxon>Pseudomonadati</taxon>
        <taxon>Pseudomonadota</taxon>
        <taxon>Alphaproteobacteria</taxon>
        <taxon>Caulobacterales</taxon>
        <taxon>Caulobacteraceae</taxon>
        <taxon>Caulobacter</taxon>
    </lineage>
</organism>
<dbReference type="CDD" id="cd03188">
    <property type="entry name" value="GST_C_Beta"/>
    <property type="match status" value="1"/>
</dbReference>
<dbReference type="InterPro" id="IPR010987">
    <property type="entry name" value="Glutathione-S-Trfase_C-like"/>
</dbReference>
<accession>A0A0H3C8D0</accession>
<dbReference type="PANTHER" id="PTHR44051">
    <property type="entry name" value="GLUTATHIONE S-TRANSFERASE-RELATED"/>
    <property type="match status" value="1"/>
</dbReference>
<dbReference type="OrthoDB" id="7583243at2"/>
<dbReference type="InterPro" id="IPR036282">
    <property type="entry name" value="Glutathione-S-Trfase_C_sf"/>
</dbReference>
<dbReference type="SFLD" id="SFLDG01150">
    <property type="entry name" value="Main.1:_Beta-like"/>
    <property type="match status" value="1"/>
</dbReference>
<feature type="domain" description="GST N-terminal" evidence="1">
    <location>
        <begin position="1"/>
        <end position="81"/>
    </location>
</feature>
<feature type="domain" description="GST C-terminal" evidence="2">
    <location>
        <begin position="87"/>
        <end position="209"/>
    </location>
</feature>
<dbReference type="PhylomeDB" id="A0A0H3C8D0"/>
<dbReference type="CDD" id="cd03057">
    <property type="entry name" value="GST_N_Beta"/>
    <property type="match status" value="1"/>
</dbReference>
<dbReference type="KEGG" id="ccs:CCNA_01602"/>
<name>A0A0H3C8D0_CAUVN</name>
<dbReference type="SFLD" id="SFLDG00358">
    <property type="entry name" value="Main_(cytGST)"/>
    <property type="match status" value="1"/>
</dbReference>
<dbReference type="PATRIC" id="fig|565050.3.peg.1580"/>
<dbReference type="PROSITE" id="PS50405">
    <property type="entry name" value="GST_CTER"/>
    <property type="match status" value="1"/>
</dbReference>
<dbReference type="HOGENOM" id="CLU_011226_6_1_5"/>
<dbReference type="AlphaFoldDB" id="A0A0H3C8D0"/>
<dbReference type="InterPro" id="IPR040079">
    <property type="entry name" value="Glutathione_S-Trfase"/>
</dbReference>
<protein>
    <submittedName>
        <fullName evidence="3">Glutathione S-transferase</fullName>
        <ecNumber evidence="3">2.5.1.18</ecNumber>
    </submittedName>
</protein>
<keyword evidence="3" id="KW-0808">Transferase</keyword>
<dbReference type="InterPro" id="IPR036249">
    <property type="entry name" value="Thioredoxin-like_sf"/>
</dbReference>
<dbReference type="RefSeq" id="YP_002516975.1">
    <property type="nucleotide sequence ID" value="NC_011916.1"/>
</dbReference>
<keyword evidence="4" id="KW-1185">Reference proteome</keyword>
<evidence type="ECO:0000259" key="2">
    <source>
        <dbReference type="PROSITE" id="PS50405"/>
    </source>
</evidence>
<proteinExistence type="predicted"/>
<dbReference type="Gene3D" id="3.40.30.10">
    <property type="entry name" value="Glutaredoxin"/>
    <property type="match status" value="1"/>
</dbReference>
<dbReference type="SUPFAM" id="SSF52833">
    <property type="entry name" value="Thioredoxin-like"/>
    <property type="match status" value="1"/>
</dbReference>
<dbReference type="PROSITE" id="PS50404">
    <property type="entry name" value="GST_NTER"/>
    <property type="match status" value="1"/>
</dbReference>
<dbReference type="InterPro" id="IPR004046">
    <property type="entry name" value="GST_C"/>
</dbReference>
<dbReference type="PANTHER" id="PTHR44051:SF21">
    <property type="entry name" value="GLUTATHIONE S-TRANSFERASE FAMILY PROTEIN"/>
    <property type="match status" value="1"/>
</dbReference>
<reference evidence="3 4" key="1">
    <citation type="journal article" date="2010" name="J. Bacteriol.">
        <title>The genetic basis of laboratory adaptation in Caulobacter crescentus.</title>
        <authorList>
            <person name="Marks M.E."/>
            <person name="Castro-Rojas C.M."/>
            <person name="Teiling C."/>
            <person name="Du L."/>
            <person name="Kapatral V."/>
            <person name="Walunas T.L."/>
            <person name="Crosson S."/>
        </authorList>
    </citation>
    <scope>NUCLEOTIDE SEQUENCE [LARGE SCALE GENOMIC DNA]</scope>
    <source>
        <strain evidence="4">NA1000 / CB15N</strain>
    </source>
</reference>
<dbReference type="GeneID" id="7331580"/>
<evidence type="ECO:0000313" key="4">
    <source>
        <dbReference type="Proteomes" id="UP000001364"/>
    </source>
</evidence>
<sequence length="212" mass="23709">MMYTLYGSPSTAGTAIHWMLLELGVPFDLKMLDFDKGEHKTAEYLALNPDGVVPTLIVDGRPVTQMAALLTLLAERHPEAGFAPTPGSADRAAYLSWSFWLANSFQPHFRAWFYSHEPAGGDAQEAVQAAARARIEAGLARLDAHLADQDYMVGKGFTTVDLLVTILCRWSRNMPKPATEWPNLKRYLDRIRQRPALREAHTREGLTDWIDG</sequence>
<dbReference type="Pfam" id="PF00043">
    <property type="entry name" value="GST_C"/>
    <property type="match status" value="1"/>
</dbReference>
<dbReference type="SUPFAM" id="SSF47616">
    <property type="entry name" value="GST C-terminal domain-like"/>
    <property type="match status" value="1"/>
</dbReference>
<dbReference type="Pfam" id="PF13409">
    <property type="entry name" value="GST_N_2"/>
    <property type="match status" value="1"/>
</dbReference>
<dbReference type="SFLD" id="SFLDS00019">
    <property type="entry name" value="Glutathione_Transferase_(cytos"/>
    <property type="match status" value="1"/>
</dbReference>
<evidence type="ECO:0000259" key="1">
    <source>
        <dbReference type="PROSITE" id="PS50404"/>
    </source>
</evidence>
<gene>
    <name evidence="3" type="ordered locus">CCNA_01602</name>
</gene>